<dbReference type="InterPro" id="IPR057518">
    <property type="entry name" value="GRDP_C"/>
</dbReference>
<accession>A0A7N2N6I4</accession>
<dbReference type="OMA" id="VIIFPGR"/>
<dbReference type="EnsemblPlants" id="QL12p039990:mrna">
    <property type="protein sequence ID" value="QL12p039990:mrna"/>
    <property type="gene ID" value="QL12p039990"/>
</dbReference>
<dbReference type="InParanoid" id="A0A7N2N6I4"/>
<evidence type="ECO:0000259" key="1">
    <source>
        <dbReference type="Pfam" id="PF25334"/>
    </source>
</evidence>
<protein>
    <submittedName>
        <fullName evidence="3">Uncharacterized protein</fullName>
    </submittedName>
</protein>
<dbReference type="EMBL" id="LRBV02000012">
    <property type="status" value="NOT_ANNOTATED_CDS"/>
    <property type="molecule type" value="Genomic_DNA"/>
</dbReference>
<dbReference type="Pfam" id="PF07173">
    <property type="entry name" value="GRDP-like"/>
    <property type="match status" value="1"/>
</dbReference>
<dbReference type="PANTHER" id="PTHR34365">
    <property type="entry name" value="ENOLASE (DUF1399)"/>
    <property type="match status" value="1"/>
</dbReference>
<dbReference type="InterPro" id="IPR009836">
    <property type="entry name" value="GRDP-like"/>
</dbReference>
<dbReference type="Gramene" id="QL12p039990:mrna">
    <property type="protein sequence ID" value="QL12p039990:mrna"/>
    <property type="gene ID" value="QL12p039990"/>
</dbReference>
<dbReference type="InterPro" id="IPR057458">
    <property type="entry name" value="GRDP_C2"/>
</dbReference>
<feature type="domain" description="GRDP C2" evidence="1">
    <location>
        <begin position="316"/>
        <end position="446"/>
    </location>
</feature>
<organism evidence="3 4">
    <name type="scientific">Quercus lobata</name>
    <name type="common">Valley oak</name>
    <dbReference type="NCBI Taxonomy" id="97700"/>
    <lineage>
        <taxon>Eukaryota</taxon>
        <taxon>Viridiplantae</taxon>
        <taxon>Streptophyta</taxon>
        <taxon>Embryophyta</taxon>
        <taxon>Tracheophyta</taxon>
        <taxon>Spermatophyta</taxon>
        <taxon>Magnoliopsida</taxon>
        <taxon>eudicotyledons</taxon>
        <taxon>Gunneridae</taxon>
        <taxon>Pentapetalae</taxon>
        <taxon>rosids</taxon>
        <taxon>fabids</taxon>
        <taxon>Fagales</taxon>
        <taxon>Fagaceae</taxon>
        <taxon>Quercus</taxon>
    </lineage>
</organism>
<reference evidence="3 4" key="1">
    <citation type="journal article" date="2016" name="G3 (Bethesda)">
        <title>First Draft Assembly and Annotation of the Genome of a California Endemic Oak Quercus lobata Nee (Fagaceae).</title>
        <authorList>
            <person name="Sork V.L."/>
            <person name="Fitz-Gibbon S.T."/>
            <person name="Puiu D."/>
            <person name="Crepeau M."/>
            <person name="Gugger P.F."/>
            <person name="Sherman R."/>
            <person name="Stevens K."/>
            <person name="Langley C.H."/>
            <person name="Pellegrini M."/>
            <person name="Salzberg S.L."/>
        </authorList>
    </citation>
    <scope>NUCLEOTIDE SEQUENCE [LARGE SCALE GENOMIC DNA]</scope>
    <source>
        <strain evidence="3 4">cv. SW786</strain>
    </source>
</reference>
<sequence>MVSTFYDFFFSLVGTAKRQLRFLAEVDRNRCLYDGPVLERAILRYKYCWLPLLAKHTKFQVTEGPLVVPLDCEWLWHCHRLNPVRYKNDCEELYGRILDNWNVASSIQGTCKKQTEEIWNMMYPAEPYEISLTSKLTQNFDETIFRGSKRTDYDLDSAVKRQSSFFYQVSQVIMNDDQLLEEAVARYKGFLHLIKRNKERSINQFCVPTYDIDLIWHSHQLHSASYCKDMVAIMGKVLVHDDTDSDRSKGNKLDVGFSRTTKQWEEAFGSRYWRAGVMYRGRATAPLSINLNQLNIVSMKVALSNEYQNIIQLPKKTQVEIMLEIAGIKGLPAGCKSSLFVSFGKKQPDEIFNARKQIRIDESGEKQFAVFRCEPTGELVFELITSSSFNLPIAGPVKVLGTSSITLENLLNPISKLLVEKWFDMSQSSEVMDSKPISLLIAVSSTAPFPAPYVVQMVHEHPFSKSSCFFPLHGTSEHTYILDGSGNEIISFHMRESTINGIFKKEAIGILTSGATQVLAEFVGEGWSLMNSNWSLQLQKKLSENGHIFELTGIRKVIIFPGRKLDYECNYYEKPKNEQDFMTAVEFSAENPYGKAVALLNLKSGFLKINEEWLVLPGILSAFVISDILRKEDYSGFITNHREDPKEDVKSCNEEFGKTKNNYSAVGEKSTVVAKMDGTNCVIQCCNECEALVKDSTCGRHDGYGHEHKLMSGHCGGCGGSCGGGGNCGGSGNCGSGGCGGRCGEVYTTLRKKDSRLAECSLDKMRLQSLAGDDRNHSSSRQSVASHLHISKMGQGMMQNLKLGAAIVPHEVKLAPIE</sequence>
<name>A0A7N2N6I4_QUELO</name>
<dbReference type="PANTHER" id="PTHR34365:SF15">
    <property type="entry name" value="GLYCINE-RICH DOMAIN-CONTAINING PROTEIN 1"/>
    <property type="match status" value="1"/>
</dbReference>
<dbReference type="Proteomes" id="UP000594261">
    <property type="component" value="Chromosome 12"/>
</dbReference>
<evidence type="ECO:0000313" key="4">
    <source>
        <dbReference type="Proteomes" id="UP000594261"/>
    </source>
</evidence>
<evidence type="ECO:0000313" key="3">
    <source>
        <dbReference type="EnsemblPlants" id="QL12p039990:mrna"/>
    </source>
</evidence>
<dbReference type="Pfam" id="PF25334">
    <property type="entry name" value="C2_GRDP"/>
    <property type="match status" value="1"/>
</dbReference>
<proteinExistence type="predicted"/>
<evidence type="ECO:0000259" key="2">
    <source>
        <dbReference type="Pfam" id="PF25335"/>
    </source>
</evidence>
<feature type="domain" description="GRPD C-terminal" evidence="2">
    <location>
        <begin position="481"/>
        <end position="608"/>
    </location>
</feature>
<dbReference type="Pfam" id="PF25335">
    <property type="entry name" value="GRDP_C"/>
    <property type="match status" value="1"/>
</dbReference>
<keyword evidence="4" id="KW-1185">Reference proteome</keyword>
<dbReference type="AlphaFoldDB" id="A0A7N2N6I4"/>
<reference evidence="3" key="2">
    <citation type="submission" date="2021-01" db="UniProtKB">
        <authorList>
            <consortium name="EnsemblPlants"/>
        </authorList>
    </citation>
    <scope>IDENTIFICATION</scope>
</reference>